<organism evidence="1 2">
    <name type="scientific">Micavibrio aeruginosavorus (strain ARL-13)</name>
    <dbReference type="NCBI Taxonomy" id="856793"/>
    <lineage>
        <taxon>Bacteria</taxon>
        <taxon>Pseudomonadati</taxon>
        <taxon>Bdellovibrionota</taxon>
        <taxon>Bdellovibrionia</taxon>
        <taxon>Bdellovibrionales</taxon>
        <taxon>Pseudobdellovibrionaceae</taxon>
        <taxon>Micavibrio</taxon>
    </lineage>
</organism>
<reference evidence="1 2" key="1">
    <citation type="journal article" date="2011" name="BMC Genomics">
        <title>Genomic insights into an obligate epibiotic bacterial predator: Micavibrio aeruginosavorus ARL-13.</title>
        <authorList>
            <person name="Wang Z."/>
            <person name="Kadouri D."/>
            <person name="Wu M."/>
        </authorList>
    </citation>
    <scope>NUCLEOTIDE SEQUENCE [LARGE SCALE GENOMIC DNA]</scope>
    <source>
        <strain evidence="1 2">ARL-13</strain>
    </source>
</reference>
<dbReference type="Proteomes" id="UP000009286">
    <property type="component" value="Chromosome"/>
</dbReference>
<dbReference type="EMBL" id="CP002382">
    <property type="protein sequence ID" value="AEP10447.1"/>
    <property type="molecule type" value="Genomic_DNA"/>
</dbReference>
<accession>G2KQW9</accession>
<proteinExistence type="predicted"/>
<dbReference type="STRING" id="856793.MICA_2140"/>
<dbReference type="KEGG" id="mai:MICA_2140"/>
<sequence length="65" mass="7621">MVGMFSPSKIVSFVFQMVGFKNQRPYVFGRSPMPASRWWAALRVPYKSWRVAFYSSFFTETGEKI</sequence>
<gene>
    <name evidence="1" type="ordered locus">MICA_2140</name>
</gene>
<name>G2KQW9_MICAA</name>
<evidence type="ECO:0000313" key="2">
    <source>
        <dbReference type="Proteomes" id="UP000009286"/>
    </source>
</evidence>
<protein>
    <submittedName>
        <fullName evidence="1">Uncharacterized protein</fullName>
    </submittedName>
</protein>
<dbReference type="AlphaFoldDB" id="G2KQW9"/>
<evidence type="ECO:0000313" key="1">
    <source>
        <dbReference type="EMBL" id="AEP10447.1"/>
    </source>
</evidence>
<keyword evidence="2" id="KW-1185">Reference proteome</keyword>
<dbReference type="HOGENOM" id="CLU_2844898_0_0_5"/>